<evidence type="ECO:0000256" key="4">
    <source>
        <dbReference type="ARBA" id="ARBA00022833"/>
    </source>
</evidence>
<dbReference type="EMBL" id="JAWDGP010005762">
    <property type="protein sequence ID" value="KAK3752504.1"/>
    <property type="molecule type" value="Genomic_DNA"/>
</dbReference>
<keyword evidence="4" id="KW-0862">Zinc</keyword>
<sequence>MAGEGMQRLNTASSFQGAGNPQLIKVKYRTGAKFEGKVVDHKKSGRGLFIWPNGSKYDGDFSDNLRHGKGIQVWSDGSSYTGDFVNDLRHGEGNIQWSNGETYKGTFFKDRRHGFGLYTWPDGSSYKGTFYMDRKEGYGKFSFASGNTFQGLYREDEREGPGVVTYKGSEQQDVGLWRGEKLIKLCSRSASAFTITDHPEFDYREAEHTIYLEDLDSSGKATLDKSNTTAISHSEADPASSQFAPVKNVLHPPPALDYPPSPDLTQKINELYSEALDPRSLAVDKVTFDTEFFRGLQDHAAAAAASIKKSQKHSKPTSNNLSATTVSTQPDLNSNPTYATKTPVWNATPAMVALQKHTIRHSDGKFSLDLDIDAVIRLDRSKFKAKGPLEKFSEELIEAAGAGDVTRVETLLSSGSVHPDVADCGGHTALIGASVNWHMDVINVLLNQGANVNKLSDEGCSALSAGTIFYYPIEGFLYNIAERYMSPPDEELVKVESECPGQPPPPPGILANNRERRASRLNQINRIKLDSKGGAIAQAHSEGKKSTGAKMQKSDSHGVKILKTRPSKIMDTDLAAKVKQSDADIFNVDDNDDDGDNGNVNFINDDDRDSAYGGDFEDGEKPYGEEGEDEEEGPEDFESNQSMRNYHIEVTEQLVERCATQLSHNELVVSREVSSTGASNEVGKARRLAIQMSHHERMKETLDLLLRRGADPNASSVPMPVLFFAIKSADVEMVKQLLIKGADTNSRLSQEKGALFPIHIAAAIPGEEGVQITELLLDALADPNARAVEDDSFLNRNLEEEWSKDVISDESKALLGGRTALQIACARDDNYKNSCRVVRLLLEHKADTSLTCNGFSPLTLAIASGNDLAIDELLLFGADPSLPLTHGVGSALCVASSTEHEHRRTIQGQIHLVDKLVRAGANILAPIPIGIKRITGTAVDYAYYMFNQDRRIAHMPYHALTHAERETYNARRKLLAHVGDIMRNKAVEREKRRMVEEEKAGSRSQSPSPNFVYIGAGAKLPPGVKSKAALKAAQGQGQVKFEAPKVAGADLLQAAVTGLNLESARAPSAARKPLFKYCYECGRSVGVRLAACTRCKEVYYCSKACKLKAWNARHKDECIRIGGRSRSPSPKQRAASPSAATKGGSGKPEAAQKHNGAK</sequence>
<evidence type="ECO:0000256" key="1">
    <source>
        <dbReference type="ARBA" id="ARBA00022723"/>
    </source>
</evidence>
<dbReference type="InterPro" id="IPR002110">
    <property type="entry name" value="Ankyrin_rpt"/>
</dbReference>
<reference evidence="9" key="1">
    <citation type="journal article" date="2023" name="G3 (Bethesda)">
        <title>A reference genome for the long-term kleptoplast-retaining sea slug Elysia crispata morphotype clarki.</title>
        <authorList>
            <person name="Eastman K.E."/>
            <person name="Pendleton A.L."/>
            <person name="Shaikh M.A."/>
            <person name="Suttiyut T."/>
            <person name="Ogas R."/>
            <person name="Tomko P."/>
            <person name="Gavelis G."/>
            <person name="Widhalm J.R."/>
            <person name="Wisecaver J.H."/>
        </authorList>
    </citation>
    <scope>NUCLEOTIDE SEQUENCE</scope>
    <source>
        <strain evidence="9">ECLA1</strain>
    </source>
</reference>
<evidence type="ECO:0000256" key="6">
    <source>
        <dbReference type="PROSITE-ProRule" id="PRU00134"/>
    </source>
</evidence>
<accession>A0AAE0YNL5</accession>
<dbReference type="SUPFAM" id="SSF144232">
    <property type="entry name" value="HIT/MYND zinc finger-like"/>
    <property type="match status" value="1"/>
</dbReference>
<name>A0AAE0YNL5_9GAST</name>
<dbReference type="InterPro" id="IPR003409">
    <property type="entry name" value="MORN"/>
</dbReference>
<keyword evidence="3 6" id="KW-0863">Zinc-finger</keyword>
<feature type="region of interest" description="Disordered" evidence="7">
    <location>
        <begin position="1120"/>
        <end position="1158"/>
    </location>
</feature>
<dbReference type="Pfam" id="PF02493">
    <property type="entry name" value="MORN"/>
    <property type="match status" value="6"/>
</dbReference>
<evidence type="ECO:0000259" key="8">
    <source>
        <dbReference type="PROSITE" id="PS50865"/>
    </source>
</evidence>
<dbReference type="Pfam" id="PF00023">
    <property type="entry name" value="Ank"/>
    <property type="match status" value="1"/>
</dbReference>
<feature type="compositionally biased region" description="Acidic residues" evidence="7">
    <location>
        <begin position="625"/>
        <end position="638"/>
    </location>
</feature>
<keyword evidence="2" id="KW-0677">Repeat</keyword>
<dbReference type="Gene3D" id="2.20.110.10">
    <property type="entry name" value="Histone H3 K4-specific methyltransferase SET7/9 N-terminal domain"/>
    <property type="match status" value="2"/>
</dbReference>
<keyword evidence="5" id="KW-0040">ANK repeat</keyword>
<dbReference type="SUPFAM" id="SSF48403">
    <property type="entry name" value="Ankyrin repeat"/>
    <property type="match status" value="2"/>
</dbReference>
<evidence type="ECO:0000256" key="2">
    <source>
        <dbReference type="ARBA" id="ARBA00022737"/>
    </source>
</evidence>
<dbReference type="SUPFAM" id="SSF82185">
    <property type="entry name" value="Histone H3 K4-specific methyltransferase SET7/9 N-terminal domain"/>
    <property type="match status" value="1"/>
</dbReference>
<comment type="caution">
    <text evidence="9">The sequence shown here is derived from an EMBL/GenBank/DDBJ whole genome shotgun (WGS) entry which is preliminary data.</text>
</comment>
<feature type="region of interest" description="Disordered" evidence="7">
    <location>
        <begin position="307"/>
        <end position="335"/>
    </location>
</feature>
<evidence type="ECO:0000313" key="9">
    <source>
        <dbReference type="EMBL" id="KAK3752504.1"/>
    </source>
</evidence>
<dbReference type="PANTHER" id="PTHR15897">
    <property type="entry name" value="ANKYRIN REPEAT AND MYND DOMAIN PROTEIN 1"/>
    <property type="match status" value="1"/>
</dbReference>
<feature type="repeat" description="ANK" evidence="5">
    <location>
        <begin position="425"/>
        <end position="457"/>
    </location>
</feature>
<evidence type="ECO:0000313" key="10">
    <source>
        <dbReference type="Proteomes" id="UP001283361"/>
    </source>
</evidence>
<dbReference type="AlphaFoldDB" id="A0AAE0YNL5"/>
<dbReference type="SMART" id="SM00248">
    <property type="entry name" value="ANK"/>
    <property type="match status" value="7"/>
</dbReference>
<dbReference type="InterPro" id="IPR053064">
    <property type="entry name" value="Ankyrin-MYND_domain-protein"/>
</dbReference>
<dbReference type="Gene3D" id="6.10.140.2220">
    <property type="match status" value="1"/>
</dbReference>
<dbReference type="PROSITE" id="PS50088">
    <property type="entry name" value="ANK_REPEAT"/>
    <property type="match status" value="1"/>
</dbReference>
<feature type="region of interest" description="Disordered" evidence="7">
    <location>
        <begin position="585"/>
        <end position="639"/>
    </location>
</feature>
<proteinExistence type="predicted"/>
<organism evidence="9 10">
    <name type="scientific">Elysia crispata</name>
    <name type="common">lettuce slug</name>
    <dbReference type="NCBI Taxonomy" id="231223"/>
    <lineage>
        <taxon>Eukaryota</taxon>
        <taxon>Metazoa</taxon>
        <taxon>Spiralia</taxon>
        <taxon>Lophotrochozoa</taxon>
        <taxon>Mollusca</taxon>
        <taxon>Gastropoda</taxon>
        <taxon>Heterobranchia</taxon>
        <taxon>Euthyneura</taxon>
        <taxon>Panpulmonata</taxon>
        <taxon>Sacoglossa</taxon>
        <taxon>Placobranchoidea</taxon>
        <taxon>Plakobranchidae</taxon>
        <taxon>Elysia</taxon>
    </lineage>
</organism>
<feature type="compositionally biased region" description="Acidic residues" evidence="7">
    <location>
        <begin position="587"/>
        <end position="596"/>
    </location>
</feature>
<keyword evidence="1" id="KW-0479">Metal-binding</keyword>
<dbReference type="PANTHER" id="PTHR15897:SF2">
    <property type="entry name" value="ANKYRIN REPEAT AND MYND DOMAIN-CONTAINING PROTEIN 1"/>
    <property type="match status" value="1"/>
</dbReference>
<feature type="domain" description="MYND-type" evidence="8">
    <location>
        <begin position="1078"/>
        <end position="1118"/>
    </location>
</feature>
<dbReference type="GO" id="GO:0008270">
    <property type="term" value="F:zinc ion binding"/>
    <property type="evidence" value="ECO:0007669"/>
    <property type="project" value="UniProtKB-KW"/>
</dbReference>
<dbReference type="Proteomes" id="UP001283361">
    <property type="component" value="Unassembled WGS sequence"/>
</dbReference>
<evidence type="ECO:0000256" key="3">
    <source>
        <dbReference type="ARBA" id="ARBA00022771"/>
    </source>
</evidence>
<dbReference type="PROSITE" id="PS50865">
    <property type="entry name" value="ZF_MYND_2"/>
    <property type="match status" value="1"/>
</dbReference>
<feature type="compositionally biased region" description="Polar residues" evidence="7">
    <location>
        <begin position="316"/>
        <end position="335"/>
    </location>
</feature>
<feature type="region of interest" description="Disordered" evidence="7">
    <location>
        <begin position="532"/>
        <end position="565"/>
    </location>
</feature>
<protein>
    <recommendedName>
        <fullName evidence="8">MYND-type domain-containing protein</fullName>
    </recommendedName>
</protein>
<keyword evidence="10" id="KW-1185">Reference proteome</keyword>
<evidence type="ECO:0000256" key="5">
    <source>
        <dbReference type="PROSITE-ProRule" id="PRU00023"/>
    </source>
</evidence>
<dbReference type="PROSITE" id="PS01360">
    <property type="entry name" value="ZF_MYND_1"/>
    <property type="match status" value="1"/>
</dbReference>
<dbReference type="InterPro" id="IPR036770">
    <property type="entry name" value="Ankyrin_rpt-contain_sf"/>
</dbReference>
<dbReference type="Pfam" id="PF01753">
    <property type="entry name" value="zf-MYND"/>
    <property type="match status" value="1"/>
</dbReference>
<dbReference type="PROSITE" id="PS50297">
    <property type="entry name" value="ANK_REP_REGION"/>
    <property type="match status" value="1"/>
</dbReference>
<dbReference type="Pfam" id="PF12796">
    <property type="entry name" value="Ank_2"/>
    <property type="match status" value="1"/>
</dbReference>
<dbReference type="InterPro" id="IPR002893">
    <property type="entry name" value="Znf_MYND"/>
</dbReference>
<gene>
    <name evidence="9" type="ORF">RRG08_032794</name>
</gene>
<evidence type="ECO:0000256" key="7">
    <source>
        <dbReference type="SAM" id="MobiDB-lite"/>
    </source>
</evidence>
<dbReference type="Gene3D" id="1.25.40.20">
    <property type="entry name" value="Ankyrin repeat-containing domain"/>
    <property type="match status" value="3"/>
</dbReference>
<dbReference type="SMART" id="SM00698">
    <property type="entry name" value="MORN"/>
    <property type="match status" value="6"/>
</dbReference>